<dbReference type="InterPro" id="IPR027843">
    <property type="entry name" value="DUF4440"/>
</dbReference>
<dbReference type="InterPro" id="IPR032710">
    <property type="entry name" value="NTF2-like_dom_sf"/>
</dbReference>
<dbReference type="Proteomes" id="UP000315112">
    <property type="component" value="Unassembled WGS sequence"/>
</dbReference>
<reference evidence="4 5" key="1">
    <citation type="journal article" date="2015" name="Stand. Genomic Sci.">
        <title>Genomic Encyclopedia of Bacterial and Archaeal Type Strains, Phase III: the genomes of soil and plant-associated and newly described type strains.</title>
        <authorList>
            <person name="Whitman W.B."/>
            <person name="Woyke T."/>
            <person name="Klenk H.P."/>
            <person name="Zhou Y."/>
            <person name="Lilburn T.G."/>
            <person name="Beck B.J."/>
            <person name="De Vos P."/>
            <person name="Vandamme P."/>
            <person name="Eisen J.A."/>
            <person name="Garrity G."/>
            <person name="Hugenholtz P."/>
            <person name="Kyrpides N.C."/>
        </authorList>
    </citation>
    <scope>NUCLEOTIDE SEQUENCE [LARGE SCALE GENOMIC DNA]</scope>
    <source>
        <strain evidence="4 5">CGMCC 1.10685</strain>
    </source>
</reference>
<evidence type="ECO:0000259" key="2">
    <source>
        <dbReference type="Pfam" id="PF14534"/>
    </source>
</evidence>
<dbReference type="AlphaFoldDB" id="A0A562PL95"/>
<organism evidence="4 5">
    <name type="scientific">Pseudoduganella flava</name>
    <dbReference type="NCBI Taxonomy" id="871742"/>
    <lineage>
        <taxon>Bacteria</taxon>
        <taxon>Pseudomonadati</taxon>
        <taxon>Pseudomonadota</taxon>
        <taxon>Betaproteobacteria</taxon>
        <taxon>Burkholderiales</taxon>
        <taxon>Oxalobacteraceae</taxon>
        <taxon>Telluria group</taxon>
        <taxon>Pseudoduganella</taxon>
    </lineage>
</organism>
<name>A0A562PL95_9BURK</name>
<gene>
    <name evidence="3" type="ORF">GO485_27545</name>
    <name evidence="4" type="ORF">IP92_04155</name>
</gene>
<dbReference type="RefSeq" id="WP_145878616.1">
    <property type="nucleotide sequence ID" value="NZ_CP046904.1"/>
</dbReference>
<evidence type="ECO:0000313" key="6">
    <source>
        <dbReference type="Proteomes" id="UP000437862"/>
    </source>
</evidence>
<dbReference type="EMBL" id="CP046904">
    <property type="protein sequence ID" value="QGZ42416.1"/>
    <property type="molecule type" value="Genomic_DNA"/>
</dbReference>
<evidence type="ECO:0000313" key="3">
    <source>
        <dbReference type="EMBL" id="QGZ42416.1"/>
    </source>
</evidence>
<dbReference type="Pfam" id="PF14534">
    <property type="entry name" value="DUF4440"/>
    <property type="match status" value="1"/>
</dbReference>
<sequence length="150" mass="16535">MKRLLPLLASLLPCAALGVPCQPTAALVDHDRRYEEALRSGDVAFLRAALADDYVWVHSLGSQVESRAVLLERLQGLKGQAAFKSRTTSDVHVHAQGETVVLRGLSIVEQWNADGATFRTNRYQFMRTYVNVDGQCKLLAVQTMNLAAKP</sequence>
<accession>A0A562PL95</accession>
<keyword evidence="1" id="KW-0732">Signal</keyword>
<reference evidence="3 6" key="3">
    <citation type="submission" date="2019-12" db="EMBL/GenBank/DDBJ databases">
        <title>Draft Genome Sequences of Six Type Strains of the Genus Massilia.</title>
        <authorList>
            <person name="Miess H."/>
            <person name="Frediansyah A."/>
            <person name="Goeker M."/>
            <person name="Gross H."/>
        </authorList>
    </citation>
    <scope>NUCLEOTIDE SEQUENCE [LARGE SCALE GENOMIC DNA]</scope>
    <source>
        <strain evidence="3 6">DSM 26639</strain>
    </source>
</reference>
<dbReference type="EMBL" id="VLKW01000008">
    <property type="protein sequence ID" value="TWI44980.1"/>
    <property type="molecule type" value="Genomic_DNA"/>
</dbReference>
<dbReference type="OrthoDB" id="8756677at2"/>
<reference evidence="4" key="2">
    <citation type="submission" date="2019-07" db="EMBL/GenBank/DDBJ databases">
        <authorList>
            <person name="Whitman W."/>
            <person name="Huntemann M."/>
            <person name="Clum A."/>
            <person name="Pillay M."/>
            <person name="Palaniappan K."/>
            <person name="Varghese N."/>
            <person name="Mikhailova N."/>
            <person name="Stamatis D."/>
            <person name="Reddy T."/>
            <person name="Daum C."/>
            <person name="Shapiro N."/>
            <person name="Ivanova N."/>
            <person name="Kyrpides N."/>
            <person name="Woyke T."/>
        </authorList>
    </citation>
    <scope>NUCLEOTIDE SEQUENCE</scope>
    <source>
        <strain evidence="4">CGMCC 1.10685</strain>
    </source>
</reference>
<evidence type="ECO:0000313" key="4">
    <source>
        <dbReference type="EMBL" id="TWI44980.1"/>
    </source>
</evidence>
<dbReference type="Gene3D" id="3.10.450.50">
    <property type="match status" value="1"/>
</dbReference>
<proteinExistence type="predicted"/>
<evidence type="ECO:0000313" key="5">
    <source>
        <dbReference type="Proteomes" id="UP000315112"/>
    </source>
</evidence>
<feature type="signal peptide" evidence="1">
    <location>
        <begin position="1"/>
        <end position="25"/>
    </location>
</feature>
<feature type="domain" description="DUF4440" evidence="2">
    <location>
        <begin position="29"/>
        <end position="138"/>
    </location>
</feature>
<protein>
    <submittedName>
        <fullName evidence="3">DUF4440 domain-containing protein</fullName>
    </submittedName>
    <submittedName>
        <fullName evidence="4">Uncharacterized protein DUF4440</fullName>
    </submittedName>
</protein>
<evidence type="ECO:0000256" key="1">
    <source>
        <dbReference type="SAM" id="SignalP"/>
    </source>
</evidence>
<feature type="chain" id="PRO_5044617800" evidence="1">
    <location>
        <begin position="26"/>
        <end position="150"/>
    </location>
</feature>
<dbReference type="SUPFAM" id="SSF54427">
    <property type="entry name" value="NTF2-like"/>
    <property type="match status" value="1"/>
</dbReference>
<dbReference type="Proteomes" id="UP000437862">
    <property type="component" value="Chromosome"/>
</dbReference>
<keyword evidence="6" id="KW-1185">Reference proteome</keyword>